<feature type="transmembrane region" description="Helical" evidence="2">
    <location>
        <begin position="878"/>
        <end position="901"/>
    </location>
</feature>
<feature type="transmembrane region" description="Helical" evidence="2">
    <location>
        <begin position="385"/>
        <end position="406"/>
    </location>
</feature>
<dbReference type="Gene3D" id="3.30.70.1320">
    <property type="entry name" value="Multidrug efflux transporter AcrB pore domain like"/>
    <property type="match status" value="1"/>
</dbReference>
<organism evidence="3">
    <name type="scientific">uncultured Synechococcales cyanobacterium</name>
    <dbReference type="NCBI Taxonomy" id="1936017"/>
    <lineage>
        <taxon>Bacteria</taxon>
        <taxon>Bacillati</taxon>
        <taxon>Cyanobacteriota</taxon>
        <taxon>Cyanophyceae</taxon>
        <taxon>Synechococcales</taxon>
        <taxon>environmental samples</taxon>
    </lineage>
</organism>
<name>A0A6J4VYI6_9CYAN</name>
<evidence type="ECO:0000256" key="2">
    <source>
        <dbReference type="SAM" id="Phobius"/>
    </source>
</evidence>
<feature type="transmembrane region" description="Helical" evidence="2">
    <location>
        <begin position="488"/>
        <end position="516"/>
    </location>
</feature>
<feature type="transmembrane region" description="Helical" evidence="2">
    <location>
        <begin position="356"/>
        <end position="378"/>
    </location>
</feature>
<dbReference type="Gene3D" id="1.20.1640.10">
    <property type="entry name" value="Multidrug efflux transporter AcrB transmembrane domain"/>
    <property type="match status" value="2"/>
</dbReference>
<dbReference type="Pfam" id="PF00873">
    <property type="entry name" value="ACR_tran"/>
    <property type="match status" value="2"/>
</dbReference>
<dbReference type="GO" id="GO:0005886">
    <property type="term" value="C:plasma membrane"/>
    <property type="evidence" value="ECO:0007669"/>
    <property type="project" value="TreeGrafter"/>
</dbReference>
<dbReference type="SUPFAM" id="SSF82866">
    <property type="entry name" value="Multidrug efflux transporter AcrB transmembrane domain"/>
    <property type="match status" value="2"/>
</dbReference>
<feature type="transmembrane region" description="Helical" evidence="2">
    <location>
        <begin position="537"/>
        <end position="566"/>
    </location>
</feature>
<dbReference type="PANTHER" id="PTHR32063">
    <property type="match status" value="1"/>
</dbReference>
<dbReference type="SUPFAM" id="SSF82693">
    <property type="entry name" value="Multidrug efflux transporter AcrB pore domain, PN1, PN2, PC1 and PC2 subdomains"/>
    <property type="match status" value="3"/>
</dbReference>
<feature type="transmembrane region" description="Helical" evidence="2">
    <location>
        <begin position="456"/>
        <end position="476"/>
    </location>
</feature>
<sequence length="1092" mass="115696">MSFNISAWSIRKPVPTIVLFLILTVLGLVAFPFLGKDATPNIDIPAVSITVAQPGADPTELESQATKKIEDAVAGLGNIDTIISTVNDGVSNTLVNFLLGTDSDRATNDVRNAVAQLRQSLPQDIEEPIVKRVDVAGGSIMAYAVVSEQQSVRQLSELIDETISRSLLSVPGVAEVQRIGGADRAIRVDLIPERLESLGITATQVNEQLRAFNINLPGGRADVGSSEQTIRTLGSATSVEELKNYQVTLPSGSDGAVATATGPAAGGTARTSPSGGGSVPLSSLGEVTDSAAEPRQAARLNGKPVVAFSVLRSTGSTLVSVEEGVQEAVKQLEKTLPGDVKLELIYTLGDFIRESYIASIDALLLGAGLAVITILIFLRDWRATLITAVALPLSAIPTFVVLKFLGYTLNNMTLLALALVVGILVDDAIVEIENIERHLQMGKSPYKAAMDASDEIGLAVVATTMSIVAVFVPVAFMGGIPGQYFRPFGVTVAVSVLFSLLVARTVTPLMAAYLLKPIKHQPKELHKDRLSYQYRRLLTWALGHRIATLVFAVIFLVSSFLLVPFIPTSFIDAEDSGLATVSIELPPGVPLKETDQVAQQATALLRRDPVVVSVLATEGAPAIASGGGPGAPSAASGVNTATLYVKLKPREDRQVSQRQFEEQMRPNFRQIPGAHVGFDQGQVGGRKQLSIVLKSDNAESLDRAADNLLQQMRNLPSLVEVTSTASLVKPEILIKPDPQRAADQGVSVQAIAQTASLATIGGIEANLAKFNLPDRQIPILVQIAPRFRNEIDTINNLQVPAKNGTLVPLVSVADISLGSGPAQIDRYNRARQVTIEANLQGGVALGDALKAVNALPAMNLPPDVAQERSGEAKVMRDVFAGIGGALATAVLFIYAVLVLLFNNFLHPLTIMVALPLSLGGALVGLLVAQKSLGLYALIGIVLLMGLVTKNSILLVDYALIHLQEGKPLYWAVLESGVARLRPILMTTIAMIAGMVPIALGIGAGSQVRSPMAIAVIGGLMTSTLLTLVVIPVIFTYMSRFQTRLLRRFKGKPPQQGATEDTNKFNGHGKSKDSHGVSSGASNRQPTQNPASK</sequence>
<keyword evidence="2" id="KW-1133">Transmembrane helix</keyword>
<dbReference type="Gene3D" id="3.30.70.1440">
    <property type="entry name" value="Multidrug efflux transporter AcrB pore domain"/>
    <property type="match status" value="1"/>
</dbReference>
<dbReference type="InterPro" id="IPR001036">
    <property type="entry name" value="Acrflvin-R"/>
</dbReference>
<dbReference type="SUPFAM" id="SSF82714">
    <property type="entry name" value="Multidrug efflux transporter AcrB TolC docking domain, DN and DC subdomains"/>
    <property type="match status" value="2"/>
</dbReference>
<evidence type="ECO:0000313" key="3">
    <source>
        <dbReference type="EMBL" id="CAA9590899.1"/>
    </source>
</evidence>
<feature type="transmembrane region" description="Helical" evidence="2">
    <location>
        <begin position="983"/>
        <end position="1005"/>
    </location>
</feature>
<evidence type="ECO:0000256" key="1">
    <source>
        <dbReference type="SAM" id="MobiDB-lite"/>
    </source>
</evidence>
<gene>
    <name evidence="3" type="ORF">AVDCRST_MAG81-5334</name>
</gene>
<feature type="transmembrane region" description="Helical" evidence="2">
    <location>
        <begin position="908"/>
        <end position="928"/>
    </location>
</feature>
<feature type="transmembrane region" description="Helical" evidence="2">
    <location>
        <begin position="1011"/>
        <end position="1037"/>
    </location>
</feature>
<protein>
    <submittedName>
        <fullName evidence="3">RND multidrug efflux transporter Acriflavin resistance protein</fullName>
    </submittedName>
</protein>
<feature type="region of interest" description="Disordered" evidence="1">
    <location>
        <begin position="1048"/>
        <end position="1092"/>
    </location>
</feature>
<dbReference type="GO" id="GO:0042910">
    <property type="term" value="F:xenobiotic transmembrane transporter activity"/>
    <property type="evidence" value="ECO:0007669"/>
    <property type="project" value="TreeGrafter"/>
</dbReference>
<feature type="compositionally biased region" description="Polar residues" evidence="1">
    <location>
        <begin position="1075"/>
        <end position="1092"/>
    </location>
</feature>
<proteinExistence type="predicted"/>
<dbReference type="PRINTS" id="PR00702">
    <property type="entry name" value="ACRIFLAVINRP"/>
</dbReference>
<accession>A0A6J4VYI6</accession>
<dbReference type="EMBL" id="CADCWO010000275">
    <property type="protein sequence ID" value="CAA9590899.1"/>
    <property type="molecule type" value="Genomic_DNA"/>
</dbReference>
<feature type="region of interest" description="Disordered" evidence="1">
    <location>
        <begin position="253"/>
        <end position="295"/>
    </location>
</feature>
<keyword evidence="2" id="KW-0812">Transmembrane</keyword>
<dbReference type="PANTHER" id="PTHR32063:SF77">
    <property type="entry name" value="ACR FAMILY TRANSPORT PROTEIN"/>
    <property type="match status" value="1"/>
</dbReference>
<feature type="transmembrane region" description="Helical" evidence="2">
    <location>
        <begin position="934"/>
        <end position="962"/>
    </location>
</feature>
<keyword evidence="2" id="KW-0472">Membrane</keyword>
<feature type="compositionally biased region" description="Low complexity" evidence="1">
    <location>
        <begin position="255"/>
        <end position="285"/>
    </location>
</feature>
<dbReference type="Gene3D" id="3.30.70.1430">
    <property type="entry name" value="Multidrug efflux transporter AcrB pore domain"/>
    <property type="match status" value="2"/>
</dbReference>
<reference evidence="3" key="1">
    <citation type="submission" date="2020-02" db="EMBL/GenBank/DDBJ databases">
        <authorList>
            <person name="Meier V. D."/>
        </authorList>
    </citation>
    <scope>NUCLEOTIDE SEQUENCE</scope>
    <source>
        <strain evidence="3">AVDCRST_MAG81</strain>
    </source>
</reference>
<dbReference type="AlphaFoldDB" id="A0A6J4VYI6"/>
<dbReference type="Gene3D" id="3.30.2090.10">
    <property type="entry name" value="Multidrug efflux transporter AcrB TolC docking domain, DN and DC subdomains"/>
    <property type="match status" value="2"/>
</dbReference>
<dbReference type="InterPro" id="IPR027463">
    <property type="entry name" value="AcrB_DN_DC_subdom"/>
</dbReference>